<evidence type="ECO:0008006" key="3">
    <source>
        <dbReference type="Google" id="ProtNLM"/>
    </source>
</evidence>
<dbReference type="Proteomes" id="UP000811246">
    <property type="component" value="Chromosome 4"/>
</dbReference>
<name>A0A922FA70_CARIL</name>
<evidence type="ECO:0000313" key="1">
    <source>
        <dbReference type="EMBL" id="KAG6716815.1"/>
    </source>
</evidence>
<dbReference type="Pfam" id="PF11152">
    <property type="entry name" value="CCB2_CCB4"/>
    <property type="match status" value="2"/>
</dbReference>
<dbReference type="PANTHER" id="PTHR36403:SF1">
    <property type="entry name" value="PROTEIN COFACTOR ASSEMBLY OF COMPLEX C SUBUNIT B CCB2, CHLOROPLASTIC"/>
    <property type="match status" value="1"/>
</dbReference>
<dbReference type="AlphaFoldDB" id="A0A922FA70"/>
<dbReference type="EMBL" id="CM031828">
    <property type="protein sequence ID" value="KAG6716815.1"/>
    <property type="molecule type" value="Genomic_DNA"/>
</dbReference>
<dbReference type="InterPro" id="IPR021325">
    <property type="entry name" value="CCB2/CCB4"/>
</dbReference>
<gene>
    <name evidence="1" type="ORF">I3842_04G067600</name>
</gene>
<dbReference type="GO" id="GO:0010190">
    <property type="term" value="P:cytochrome b6f complex assembly"/>
    <property type="evidence" value="ECO:0007669"/>
    <property type="project" value="InterPro"/>
</dbReference>
<comment type="caution">
    <text evidence="1">The sequence shown here is derived from an EMBL/GenBank/DDBJ whole genome shotgun (WGS) entry which is preliminary data.</text>
</comment>
<sequence length="269" mass="29632">MSYLLCSNPLIQFKMKIITAQFPAKKSTVKPASVSSRLQNSQTPSNQQLNLSILRFTLGIPGLDETYLPRWIGYGFASLLILNHFVGSNSATTTPAQLRTEAIGLSLAAFSVIIPYLGKFLKGASAADQATIPEGTEQIFVMSQNILDTKKEDLAWATYILLRNTNTIAVASRKNLLEWFERQIERIGLKILKDTLYFPQNSDSVLWELLPKGTRSLLVQPVLQVPKPGANQMEGIEGEGFVLLASSMGYAYSDRDKAWIGALANKFGG</sequence>
<proteinExistence type="predicted"/>
<reference evidence="1" key="1">
    <citation type="submission" date="2021-01" db="EMBL/GenBank/DDBJ databases">
        <authorList>
            <person name="Lovell J.T."/>
            <person name="Bentley N."/>
            <person name="Bhattarai G."/>
            <person name="Jenkins J.W."/>
            <person name="Sreedasyam A."/>
            <person name="Alarcon Y."/>
            <person name="Bock C."/>
            <person name="Boston L."/>
            <person name="Carlson J."/>
            <person name="Cervantes K."/>
            <person name="Clermont K."/>
            <person name="Krom N."/>
            <person name="Kubenka K."/>
            <person name="Mamidi S."/>
            <person name="Mattison C."/>
            <person name="Monteros M."/>
            <person name="Pisani C."/>
            <person name="Plott C."/>
            <person name="Rajasekar S."/>
            <person name="Rhein H.S."/>
            <person name="Rohla C."/>
            <person name="Song M."/>
            <person name="Hilaire R.S."/>
            <person name="Shu S."/>
            <person name="Wells L."/>
            <person name="Wang X."/>
            <person name="Webber J."/>
            <person name="Heerema R.J."/>
            <person name="Klein P."/>
            <person name="Conner P."/>
            <person name="Grauke L."/>
            <person name="Grimwood J."/>
            <person name="Schmutz J."/>
            <person name="Randall J.J."/>
        </authorList>
    </citation>
    <scope>NUCLEOTIDE SEQUENCE</scope>
    <source>
        <tissue evidence="1">Leaf</tissue>
    </source>
</reference>
<dbReference type="InterPro" id="IPR044970">
    <property type="entry name" value="CCB2"/>
</dbReference>
<protein>
    <recommendedName>
        <fullName evidence="3">Protein COFACTOR ASSEMBLY OF COMPLEX C SUBUNIT B CCB2, chloroplastic</fullName>
    </recommendedName>
</protein>
<organism evidence="1 2">
    <name type="scientific">Carya illinoinensis</name>
    <name type="common">Pecan</name>
    <dbReference type="NCBI Taxonomy" id="32201"/>
    <lineage>
        <taxon>Eukaryota</taxon>
        <taxon>Viridiplantae</taxon>
        <taxon>Streptophyta</taxon>
        <taxon>Embryophyta</taxon>
        <taxon>Tracheophyta</taxon>
        <taxon>Spermatophyta</taxon>
        <taxon>Magnoliopsida</taxon>
        <taxon>eudicotyledons</taxon>
        <taxon>Gunneridae</taxon>
        <taxon>Pentapetalae</taxon>
        <taxon>rosids</taxon>
        <taxon>fabids</taxon>
        <taxon>Fagales</taxon>
        <taxon>Juglandaceae</taxon>
        <taxon>Carya</taxon>
    </lineage>
</organism>
<dbReference type="PANTHER" id="PTHR36403">
    <property type="entry name" value="PROTEIN COFACTOR ASSEMBLY OF COMPLEX C SUBUNIT B CCB2, CHLOROPLASTIC"/>
    <property type="match status" value="1"/>
</dbReference>
<evidence type="ECO:0000313" key="2">
    <source>
        <dbReference type="Proteomes" id="UP000811246"/>
    </source>
</evidence>
<accession>A0A922FA70</accession>